<dbReference type="VEuPathDB" id="MicrosporidiaDB:DI09_17p50"/>
<evidence type="ECO:0000313" key="3">
    <source>
        <dbReference type="Proteomes" id="UP000029725"/>
    </source>
</evidence>
<dbReference type="CDD" id="cd00167">
    <property type="entry name" value="SANT"/>
    <property type="match status" value="1"/>
</dbReference>
<comment type="caution">
    <text evidence="2">The sequence shown here is derived from an EMBL/GenBank/DDBJ whole genome shotgun (WGS) entry which is preliminary data.</text>
</comment>
<dbReference type="PANTHER" id="PTHR22929:SF0">
    <property type="entry name" value="TRANSCRIPTION FACTOR TFIIIB COMPONENT B'' HOMOLOG"/>
    <property type="match status" value="1"/>
</dbReference>
<dbReference type="Pfam" id="PF15963">
    <property type="entry name" value="Myb_DNA-bind_7"/>
    <property type="match status" value="1"/>
</dbReference>
<name>A0A098VTY2_9MICR</name>
<dbReference type="PANTHER" id="PTHR22929">
    <property type="entry name" value="RNA POLYMERASE III TRANSCRIPTION INITIATION FACTOR B"/>
    <property type="match status" value="1"/>
</dbReference>
<dbReference type="RefSeq" id="XP_013238833.1">
    <property type="nucleotide sequence ID" value="XM_013383379.1"/>
</dbReference>
<feature type="domain" description="SANT" evidence="1">
    <location>
        <begin position="97"/>
        <end position="148"/>
    </location>
</feature>
<dbReference type="Gene3D" id="1.20.58.1880">
    <property type="match status" value="1"/>
</dbReference>
<accession>A0A098VTY2</accession>
<dbReference type="EMBL" id="JMKJ01000088">
    <property type="protein sequence ID" value="KGG52375.1"/>
    <property type="molecule type" value="Genomic_DNA"/>
</dbReference>
<dbReference type="InterPro" id="IPR009057">
    <property type="entry name" value="Homeodomain-like_sf"/>
</dbReference>
<proteinExistence type="predicted"/>
<reference evidence="2 3" key="1">
    <citation type="submission" date="2014-04" db="EMBL/GenBank/DDBJ databases">
        <title>A new species of microsporidia sheds light on the evolution of extreme parasitism.</title>
        <authorList>
            <person name="Haag K.L."/>
            <person name="James T.Y."/>
            <person name="Larsson R."/>
            <person name="Schaer T.M."/>
            <person name="Refardt D."/>
            <person name="Pombert J.-F."/>
            <person name="Ebert D."/>
        </authorList>
    </citation>
    <scope>NUCLEOTIDE SEQUENCE [LARGE SCALE GENOMIC DNA]</scope>
    <source>
        <strain evidence="2 3">UGP3</strain>
        <tissue evidence="2">Spores</tissue>
    </source>
</reference>
<dbReference type="AlphaFoldDB" id="A0A098VTY2"/>
<dbReference type="SUPFAM" id="SSF46689">
    <property type="entry name" value="Homeodomain-like"/>
    <property type="match status" value="1"/>
</dbReference>
<dbReference type="GeneID" id="25258739"/>
<gene>
    <name evidence="2" type="ORF">DI09_17p50</name>
</gene>
<dbReference type="InterPro" id="IPR017884">
    <property type="entry name" value="SANT_dom"/>
</dbReference>
<dbReference type="GO" id="GO:0000126">
    <property type="term" value="C:transcription factor TFIIIB complex"/>
    <property type="evidence" value="ECO:0007669"/>
    <property type="project" value="TreeGrafter"/>
</dbReference>
<dbReference type="PROSITE" id="PS51293">
    <property type="entry name" value="SANT"/>
    <property type="match status" value="1"/>
</dbReference>
<keyword evidence="3" id="KW-1185">Reference proteome</keyword>
<dbReference type="GO" id="GO:0070898">
    <property type="term" value="P:RNA polymerase III preinitiation complex assembly"/>
    <property type="evidence" value="ECO:0007669"/>
    <property type="project" value="TreeGrafter"/>
</dbReference>
<dbReference type="OrthoDB" id="272624at2759"/>
<sequence length="159" mass="18085">MTLSELVTKNPLNGLPMSVGCSKERASRYFGINTASPTATQTPPILSSAPRVTIIDGKLVVDEESLVLDRPSILDEHRERVEETSKWTTSASFRKAIPRNRWSSEDTHQFYQALQVFGTDFEMLSKSLKSRTRSQVKNKFKREERENPARISAALMRRL</sequence>
<dbReference type="HOGENOM" id="CLU_1661205_0_0_1"/>
<evidence type="ECO:0000259" key="1">
    <source>
        <dbReference type="PROSITE" id="PS51293"/>
    </source>
</evidence>
<dbReference type="GO" id="GO:0001156">
    <property type="term" value="F:TFIIIC-class transcription factor complex binding"/>
    <property type="evidence" value="ECO:0007669"/>
    <property type="project" value="TreeGrafter"/>
</dbReference>
<evidence type="ECO:0000313" key="2">
    <source>
        <dbReference type="EMBL" id="KGG52375.1"/>
    </source>
</evidence>
<dbReference type="SMART" id="SM00717">
    <property type="entry name" value="SANT"/>
    <property type="match status" value="1"/>
</dbReference>
<protein>
    <recommendedName>
        <fullName evidence="1">SANT domain-containing protein</fullName>
    </recommendedName>
</protein>
<dbReference type="Proteomes" id="UP000029725">
    <property type="component" value="Unassembled WGS sequence"/>
</dbReference>
<organism evidence="2 3">
    <name type="scientific">Mitosporidium daphniae</name>
    <dbReference type="NCBI Taxonomy" id="1485682"/>
    <lineage>
        <taxon>Eukaryota</taxon>
        <taxon>Fungi</taxon>
        <taxon>Fungi incertae sedis</taxon>
        <taxon>Microsporidia</taxon>
        <taxon>Mitosporidium</taxon>
    </lineage>
</organism>
<dbReference type="InterPro" id="IPR001005">
    <property type="entry name" value="SANT/Myb"/>
</dbReference>
<dbReference type="InterPro" id="IPR039467">
    <property type="entry name" value="TFIIIB_B''_Myb"/>
</dbReference>